<dbReference type="Proteomes" id="UP000285286">
    <property type="component" value="Unassembled WGS sequence"/>
</dbReference>
<comment type="caution">
    <text evidence="2">The sequence shown here is derived from an EMBL/GenBank/DDBJ whole genome shotgun (WGS) entry which is preliminary data.</text>
</comment>
<sequence length="107" mass="12172">MEPYKALLQLLFIVLLSGWLARLAWRRMRKLNDAIDSEFEAALRRNNIVSHEVLLDRTSRGGGQGLTQVHRILLDDNGQYYLYVHISDSPGVIKALSQERALLALAK</sequence>
<gene>
    <name evidence="2" type="ORF">BHU25_22430</name>
</gene>
<reference evidence="2 3" key="1">
    <citation type="submission" date="2016-10" db="EMBL/GenBank/DDBJ databases">
        <title>Comparative genome analysis of multiple Pseudomonas spp. focuses on biocontrol and plant growth promoting traits.</title>
        <authorList>
            <person name="Tao X.-Y."/>
            <person name="Taylor C.G."/>
        </authorList>
    </citation>
    <scope>NUCLEOTIDE SEQUENCE [LARGE SCALE GENOMIC DNA]</scope>
    <source>
        <strain evidence="2 3">15D11</strain>
    </source>
</reference>
<name>A0A423CZC5_9PSED</name>
<feature type="transmembrane region" description="Helical" evidence="1">
    <location>
        <begin position="6"/>
        <end position="25"/>
    </location>
</feature>
<keyword evidence="1" id="KW-1133">Transmembrane helix</keyword>
<accession>A0A423CZC5</accession>
<evidence type="ECO:0000313" key="3">
    <source>
        <dbReference type="Proteomes" id="UP000285286"/>
    </source>
</evidence>
<dbReference type="EMBL" id="MOAM01000035">
    <property type="protein sequence ID" value="ROL64641.1"/>
    <property type="molecule type" value="Genomic_DNA"/>
</dbReference>
<evidence type="ECO:0008006" key="4">
    <source>
        <dbReference type="Google" id="ProtNLM"/>
    </source>
</evidence>
<protein>
    <recommendedName>
        <fullName evidence="4">DUF3301 domain-containing protein</fullName>
    </recommendedName>
</protein>
<proteinExistence type="predicted"/>
<keyword evidence="3" id="KW-1185">Reference proteome</keyword>
<dbReference type="AlphaFoldDB" id="A0A423CZC5"/>
<evidence type="ECO:0000256" key="1">
    <source>
        <dbReference type="SAM" id="Phobius"/>
    </source>
</evidence>
<organism evidence="2 3">
    <name type="scientific">Pseudomonas vranovensis</name>
    <dbReference type="NCBI Taxonomy" id="321661"/>
    <lineage>
        <taxon>Bacteria</taxon>
        <taxon>Pseudomonadati</taxon>
        <taxon>Pseudomonadota</taxon>
        <taxon>Gammaproteobacteria</taxon>
        <taxon>Pseudomonadales</taxon>
        <taxon>Pseudomonadaceae</taxon>
        <taxon>Pseudomonas</taxon>
    </lineage>
</organism>
<evidence type="ECO:0000313" key="2">
    <source>
        <dbReference type="EMBL" id="ROL64641.1"/>
    </source>
</evidence>
<keyword evidence="1" id="KW-0812">Transmembrane</keyword>
<keyword evidence="1" id="KW-0472">Membrane</keyword>
<dbReference type="RefSeq" id="WP_123567502.1">
    <property type="nucleotide sequence ID" value="NZ_MOAM01000035.1"/>
</dbReference>